<comment type="caution">
    <text evidence="1">The sequence shown here is derived from an EMBL/GenBank/DDBJ whole genome shotgun (WGS) entry which is preliminary data.</text>
</comment>
<proteinExistence type="predicted"/>
<dbReference type="Proteomes" id="UP000316706">
    <property type="component" value="Unassembled WGS sequence"/>
</dbReference>
<reference evidence="1 2" key="1">
    <citation type="submission" date="2019-06" db="EMBL/GenBank/DDBJ databases">
        <title>Sequencing the genomes of 1000 actinobacteria strains.</title>
        <authorList>
            <person name="Klenk H.-P."/>
        </authorList>
    </citation>
    <scope>NUCLEOTIDE SEQUENCE [LARGE SCALE GENOMIC DNA]</scope>
    <source>
        <strain evidence="1 2">DSM 45043</strain>
    </source>
</reference>
<accession>A0A543ILA6</accession>
<dbReference type="EMBL" id="VFPO01000001">
    <property type="protein sequence ID" value="TQM71364.1"/>
    <property type="molecule type" value="Genomic_DNA"/>
</dbReference>
<evidence type="ECO:0008006" key="3">
    <source>
        <dbReference type="Google" id="ProtNLM"/>
    </source>
</evidence>
<evidence type="ECO:0000313" key="2">
    <source>
        <dbReference type="Proteomes" id="UP000316706"/>
    </source>
</evidence>
<protein>
    <recommendedName>
        <fullName evidence="3">DUF4333 domain-containing protein</fullName>
    </recommendedName>
</protein>
<organism evidence="1 2">
    <name type="scientific">Actinomadura hallensis</name>
    <dbReference type="NCBI Taxonomy" id="337895"/>
    <lineage>
        <taxon>Bacteria</taxon>
        <taxon>Bacillati</taxon>
        <taxon>Actinomycetota</taxon>
        <taxon>Actinomycetes</taxon>
        <taxon>Streptosporangiales</taxon>
        <taxon>Thermomonosporaceae</taxon>
        <taxon>Actinomadura</taxon>
    </lineage>
</organism>
<keyword evidence="2" id="KW-1185">Reference proteome</keyword>
<gene>
    <name evidence="1" type="ORF">FHX41_5130</name>
</gene>
<dbReference type="AlphaFoldDB" id="A0A543ILA6"/>
<sequence>MNRAVLQMDRKKILILGAAVLLALALAGGAVAYLVFGGEKLTYETQPALRKALPVTAAAELSRRGVELAEPLRCVDLPGRTEDKLRVSCSGTTSDKQPVTVFGSGNRKTAESHYTILIAGKPIVENAPCLGADCHGEKG</sequence>
<evidence type="ECO:0000313" key="1">
    <source>
        <dbReference type="EMBL" id="TQM71364.1"/>
    </source>
</evidence>
<dbReference type="RefSeq" id="WP_246077548.1">
    <property type="nucleotide sequence ID" value="NZ_VFPO01000001.1"/>
</dbReference>
<name>A0A543ILA6_9ACTN</name>